<dbReference type="Proteomes" id="UP000248975">
    <property type="component" value="Unassembled WGS sequence"/>
</dbReference>
<feature type="transmembrane region" description="Helical" evidence="8">
    <location>
        <begin position="347"/>
        <end position="371"/>
    </location>
</feature>
<evidence type="ECO:0000256" key="8">
    <source>
        <dbReference type="SAM" id="Phobius"/>
    </source>
</evidence>
<keyword evidence="6 8" id="KW-1133">Transmembrane helix</keyword>
<feature type="transmembrane region" description="Helical" evidence="8">
    <location>
        <begin position="93"/>
        <end position="122"/>
    </location>
</feature>
<dbReference type="AlphaFoldDB" id="A0A2W5S1U8"/>
<evidence type="ECO:0000256" key="5">
    <source>
        <dbReference type="ARBA" id="ARBA00022692"/>
    </source>
</evidence>
<dbReference type="GO" id="GO:0005886">
    <property type="term" value="C:plasma membrane"/>
    <property type="evidence" value="ECO:0007669"/>
    <property type="project" value="UniProtKB-SubCell"/>
</dbReference>
<dbReference type="GO" id="GO:0015105">
    <property type="term" value="F:arsenite transmembrane transporter activity"/>
    <property type="evidence" value="ECO:0007669"/>
    <property type="project" value="InterPro"/>
</dbReference>
<feature type="transmembrane region" description="Helical" evidence="8">
    <location>
        <begin position="313"/>
        <end position="335"/>
    </location>
</feature>
<evidence type="ECO:0000256" key="2">
    <source>
        <dbReference type="ARBA" id="ARBA00009843"/>
    </source>
</evidence>
<comment type="similarity">
    <text evidence="2">Belongs to the CitM (TC 2.A.11) transporter family.</text>
</comment>
<accession>A0A2W5S1U8</accession>
<feature type="transmembrane region" description="Helical" evidence="8">
    <location>
        <begin position="274"/>
        <end position="293"/>
    </location>
</feature>
<evidence type="ECO:0000259" key="9">
    <source>
        <dbReference type="Pfam" id="PF03600"/>
    </source>
</evidence>
<feature type="transmembrane region" description="Helical" evidence="8">
    <location>
        <begin position="28"/>
        <end position="46"/>
    </location>
</feature>
<dbReference type="Pfam" id="PF03600">
    <property type="entry name" value="CitMHS"/>
    <property type="match status" value="1"/>
</dbReference>
<keyword evidence="5 8" id="KW-0812">Transmembrane</keyword>
<evidence type="ECO:0000256" key="6">
    <source>
        <dbReference type="ARBA" id="ARBA00022989"/>
    </source>
</evidence>
<dbReference type="PANTHER" id="PTHR43302:SF5">
    <property type="entry name" value="TRANSPORTER ARSB-RELATED"/>
    <property type="match status" value="1"/>
</dbReference>
<dbReference type="EMBL" id="QFQS01000003">
    <property type="protein sequence ID" value="PZQ96971.1"/>
    <property type="molecule type" value="Genomic_DNA"/>
</dbReference>
<reference evidence="10 11" key="1">
    <citation type="submission" date="2017-08" db="EMBL/GenBank/DDBJ databases">
        <title>Infants hospitalized years apart are colonized by the same room-sourced microbial strains.</title>
        <authorList>
            <person name="Brooks B."/>
            <person name="Olm M.R."/>
            <person name="Firek B.A."/>
            <person name="Baker R."/>
            <person name="Thomas B.C."/>
            <person name="Morowitz M.J."/>
            <person name="Banfield J.F."/>
        </authorList>
    </citation>
    <scope>NUCLEOTIDE SEQUENCE [LARGE SCALE GENOMIC DNA]</scope>
    <source>
        <strain evidence="10">S2_003_000_R2_11</strain>
    </source>
</reference>
<protein>
    <submittedName>
        <fullName evidence="10">Transporter</fullName>
    </submittedName>
</protein>
<gene>
    <name evidence="10" type="ORF">DI533_15585</name>
</gene>
<name>A0A2W5S1U8_CERSP</name>
<dbReference type="PRINTS" id="PR00758">
    <property type="entry name" value="ARSENICPUMP"/>
</dbReference>
<evidence type="ECO:0000256" key="4">
    <source>
        <dbReference type="ARBA" id="ARBA00022475"/>
    </source>
</evidence>
<evidence type="ECO:0000313" key="11">
    <source>
        <dbReference type="Proteomes" id="UP000248975"/>
    </source>
</evidence>
<comment type="subcellular location">
    <subcellularLocation>
        <location evidence="1">Cell membrane</location>
        <topology evidence="1">Multi-pass membrane protein</topology>
    </subcellularLocation>
</comment>
<dbReference type="PANTHER" id="PTHR43302">
    <property type="entry name" value="TRANSPORTER ARSB-RELATED"/>
    <property type="match status" value="1"/>
</dbReference>
<organism evidence="10 11">
    <name type="scientific">Cereibacter sphaeroides</name>
    <name type="common">Rhodobacter sphaeroides</name>
    <dbReference type="NCBI Taxonomy" id="1063"/>
    <lineage>
        <taxon>Bacteria</taxon>
        <taxon>Pseudomonadati</taxon>
        <taxon>Pseudomonadota</taxon>
        <taxon>Alphaproteobacteria</taxon>
        <taxon>Rhodobacterales</taxon>
        <taxon>Paracoccaceae</taxon>
        <taxon>Cereibacter</taxon>
    </lineage>
</organism>
<dbReference type="InterPro" id="IPR000802">
    <property type="entry name" value="Arsenical_pump_ArsB"/>
</dbReference>
<evidence type="ECO:0000313" key="10">
    <source>
        <dbReference type="EMBL" id="PZQ96971.1"/>
    </source>
</evidence>
<feature type="domain" description="Citrate transporter-like" evidence="9">
    <location>
        <begin position="24"/>
        <end position="337"/>
    </location>
</feature>
<proteinExistence type="inferred from homology"/>
<evidence type="ECO:0000256" key="3">
    <source>
        <dbReference type="ARBA" id="ARBA00022448"/>
    </source>
</evidence>
<keyword evidence="7 8" id="KW-0472">Membrane</keyword>
<comment type="caution">
    <text evidence="10">The sequence shown here is derived from an EMBL/GenBank/DDBJ whole genome shotgun (WGS) entry which is preliminary data.</text>
</comment>
<keyword evidence="3" id="KW-0813">Transport</keyword>
<evidence type="ECO:0000256" key="1">
    <source>
        <dbReference type="ARBA" id="ARBA00004651"/>
    </source>
</evidence>
<feature type="transmembrane region" description="Helical" evidence="8">
    <location>
        <begin position="175"/>
        <end position="195"/>
    </location>
</feature>
<evidence type="ECO:0000256" key="7">
    <source>
        <dbReference type="ARBA" id="ARBA00023136"/>
    </source>
</evidence>
<dbReference type="InterPro" id="IPR004680">
    <property type="entry name" value="Cit_transptr-like_dom"/>
</dbReference>
<sequence length="412" mass="43114">MDLTFLIFLLVYVAMAFGTLPGFKVDRTGAAVAGAMTMIAVGSIGPQQSWNAIDYKSVGMLFGLMVVSAAFIVSGFYAHVAKWVVTLKVSPPMLLAILIAVSGTLSAVLTNDVVVVAMTPLLVSITLARGLNPVPFLLAFCFAANTGASGTLMGSPQNMIAAQGLQMSFAGFLKAALLPAIISLPIVWLVVAAFYRGHWQLVTQPDGNASVSSAPVPLNRLETAKAIAVATVVILAFAFTDWPRELVALGAAAVLLVNRTVSSTDMMKHVDGSLLLLFMGLFVVNAAMASTGLPQHLLAYLRGEGVNLNEPITLFFVSGVLSNIVGNNAAVMLLVPFLEPGVYRDALGAALALGTGFSSSLVIFGSLAGIIVVEQAAAHGVKISFKEFSRAGLPVAIACMMMAAVWIFYLET</sequence>
<feature type="transmembrane region" description="Helical" evidence="8">
    <location>
        <begin position="134"/>
        <end position="155"/>
    </location>
</feature>
<feature type="transmembrane region" description="Helical" evidence="8">
    <location>
        <begin position="58"/>
        <end position="81"/>
    </location>
</feature>
<feature type="transmembrane region" description="Helical" evidence="8">
    <location>
        <begin position="391"/>
        <end position="410"/>
    </location>
</feature>
<keyword evidence="4" id="KW-1003">Cell membrane</keyword>